<proteinExistence type="predicted"/>
<sequence length="85" mass="8734">MSTIHNSWAGEGCRALAAILGIARFIAATSDCATSTQAHIAAVTERRRARGPADAGGESGGETVEVMTGTLRSRSVDLKCKGCTP</sequence>
<accession>A0A0P4RA25</accession>
<evidence type="ECO:0000313" key="3">
    <source>
        <dbReference type="Proteomes" id="UP000048965"/>
    </source>
</evidence>
<feature type="region of interest" description="Disordered" evidence="1">
    <location>
        <begin position="45"/>
        <end position="64"/>
    </location>
</feature>
<protein>
    <submittedName>
        <fullName evidence="2">Asparagine synthetase</fullName>
    </submittedName>
</protein>
<reference evidence="2 3" key="2">
    <citation type="journal article" date="2015" name="Stand. Genomic Sci.">
        <title>Draft genome sequence of marine-derived Streptomyces sp. TP-A0598, a producer of anti-MRSA antibiotic lydicamycins.</title>
        <authorList>
            <person name="Komaki H."/>
            <person name="Ichikawa N."/>
            <person name="Hosoyama A."/>
            <person name="Fujita N."/>
            <person name="Igarashi Y."/>
        </authorList>
    </citation>
    <scope>NUCLEOTIDE SEQUENCE [LARGE SCALE GENOMIC DNA]</scope>
    <source>
        <strain evidence="2 3">NBRC 110027</strain>
    </source>
</reference>
<organism evidence="2 3">
    <name type="scientific">Streptomyces lydicamycinicus</name>
    <dbReference type="NCBI Taxonomy" id="1546107"/>
    <lineage>
        <taxon>Bacteria</taxon>
        <taxon>Bacillati</taxon>
        <taxon>Actinomycetota</taxon>
        <taxon>Actinomycetes</taxon>
        <taxon>Kitasatosporales</taxon>
        <taxon>Streptomycetaceae</taxon>
        <taxon>Streptomyces</taxon>
    </lineage>
</organism>
<comment type="caution">
    <text evidence="2">The sequence shown here is derived from an EMBL/GenBank/DDBJ whole genome shotgun (WGS) entry which is preliminary data.</text>
</comment>
<reference evidence="3" key="1">
    <citation type="submission" date="2014-09" db="EMBL/GenBank/DDBJ databases">
        <title>Whole genome shotgun sequence of Streptomyces sp. NBRC 110027.</title>
        <authorList>
            <person name="Komaki H."/>
            <person name="Ichikawa N."/>
            <person name="Katano-Makiyama Y."/>
            <person name="Hosoyama A."/>
            <person name="Hashimoto M."/>
            <person name="Uohara A."/>
            <person name="Kitahashi Y."/>
            <person name="Ohji S."/>
            <person name="Kimura A."/>
            <person name="Yamazoe A."/>
            <person name="Igarashi Y."/>
            <person name="Fujita N."/>
        </authorList>
    </citation>
    <scope>NUCLEOTIDE SEQUENCE [LARGE SCALE GENOMIC DNA]</scope>
    <source>
        <strain evidence="3">NBRC 110027</strain>
    </source>
</reference>
<gene>
    <name evidence="2" type="ORF">TPA0598_06_00430</name>
</gene>
<dbReference type="Proteomes" id="UP000048965">
    <property type="component" value="Unassembled WGS sequence"/>
</dbReference>
<dbReference type="AlphaFoldDB" id="A0A0P4RA25"/>
<name>A0A0P4RA25_9ACTN</name>
<dbReference type="EMBL" id="BBNO01000006">
    <property type="protein sequence ID" value="GAO09878.1"/>
    <property type="molecule type" value="Genomic_DNA"/>
</dbReference>
<keyword evidence="3" id="KW-1185">Reference proteome</keyword>
<evidence type="ECO:0000313" key="2">
    <source>
        <dbReference type="EMBL" id="GAO09878.1"/>
    </source>
</evidence>
<evidence type="ECO:0000256" key="1">
    <source>
        <dbReference type="SAM" id="MobiDB-lite"/>
    </source>
</evidence>